<accession>A0A200QHQ7</accession>
<dbReference type="Proteomes" id="UP000195402">
    <property type="component" value="Unassembled WGS sequence"/>
</dbReference>
<organism evidence="2 3">
    <name type="scientific">Macleaya cordata</name>
    <name type="common">Five-seeded plume-poppy</name>
    <name type="synonym">Bocconia cordata</name>
    <dbReference type="NCBI Taxonomy" id="56857"/>
    <lineage>
        <taxon>Eukaryota</taxon>
        <taxon>Viridiplantae</taxon>
        <taxon>Streptophyta</taxon>
        <taxon>Embryophyta</taxon>
        <taxon>Tracheophyta</taxon>
        <taxon>Spermatophyta</taxon>
        <taxon>Magnoliopsida</taxon>
        <taxon>Ranunculales</taxon>
        <taxon>Papaveraceae</taxon>
        <taxon>Papaveroideae</taxon>
        <taxon>Macleaya</taxon>
    </lineage>
</organism>
<dbReference type="FunCoup" id="A0A200QHQ7">
    <property type="interactions" value="4"/>
</dbReference>
<comment type="caution">
    <text evidence="2">The sequence shown here is derived from an EMBL/GenBank/DDBJ whole genome shotgun (WGS) entry which is preliminary data.</text>
</comment>
<dbReference type="PANTHER" id="PTHR48227">
    <property type="entry name" value="DNA TOPOISOMERASE 1-LIKE"/>
    <property type="match status" value="1"/>
</dbReference>
<keyword evidence="3" id="KW-1185">Reference proteome</keyword>
<dbReference type="STRING" id="56857.A0A200QHQ7"/>
<proteinExistence type="predicted"/>
<feature type="compositionally biased region" description="Basic residues" evidence="1">
    <location>
        <begin position="106"/>
        <end position="115"/>
    </location>
</feature>
<dbReference type="AlphaFoldDB" id="A0A200QHQ7"/>
<protein>
    <submittedName>
        <fullName evidence="2">Uncharacterized protein</fullName>
    </submittedName>
</protein>
<evidence type="ECO:0000313" key="3">
    <source>
        <dbReference type="Proteomes" id="UP000195402"/>
    </source>
</evidence>
<gene>
    <name evidence="2" type="ORF">BVC80_1751g110</name>
</gene>
<dbReference type="OMA" id="CPEVEDR"/>
<reference evidence="2 3" key="1">
    <citation type="journal article" date="2017" name="Mol. Plant">
        <title>The Genome of Medicinal Plant Macleaya cordata Provides New Insights into Benzylisoquinoline Alkaloids Metabolism.</title>
        <authorList>
            <person name="Liu X."/>
            <person name="Liu Y."/>
            <person name="Huang P."/>
            <person name="Ma Y."/>
            <person name="Qing Z."/>
            <person name="Tang Q."/>
            <person name="Cao H."/>
            <person name="Cheng P."/>
            <person name="Zheng Y."/>
            <person name="Yuan Z."/>
            <person name="Zhou Y."/>
            <person name="Liu J."/>
            <person name="Tang Z."/>
            <person name="Zhuo Y."/>
            <person name="Zhang Y."/>
            <person name="Yu L."/>
            <person name="Huang J."/>
            <person name="Yang P."/>
            <person name="Peng Q."/>
            <person name="Zhang J."/>
            <person name="Jiang W."/>
            <person name="Zhang Z."/>
            <person name="Lin K."/>
            <person name="Ro D.K."/>
            <person name="Chen X."/>
            <person name="Xiong X."/>
            <person name="Shang Y."/>
            <person name="Huang S."/>
            <person name="Zeng J."/>
        </authorList>
    </citation>
    <scope>NUCLEOTIDE SEQUENCE [LARGE SCALE GENOMIC DNA]</scope>
    <source>
        <strain evidence="3">cv. BLH2017</strain>
        <tissue evidence="2">Root</tissue>
    </source>
</reference>
<evidence type="ECO:0000256" key="1">
    <source>
        <dbReference type="SAM" id="MobiDB-lite"/>
    </source>
</evidence>
<dbReference type="EMBL" id="MVGT01002043">
    <property type="protein sequence ID" value="OVA09949.1"/>
    <property type="molecule type" value="Genomic_DNA"/>
</dbReference>
<evidence type="ECO:0000313" key="2">
    <source>
        <dbReference type="EMBL" id="OVA09949.1"/>
    </source>
</evidence>
<dbReference type="PANTHER" id="PTHR48227:SF1">
    <property type="entry name" value="DNA LIGASE 1-LIKE"/>
    <property type="match status" value="1"/>
</dbReference>
<feature type="region of interest" description="Disordered" evidence="1">
    <location>
        <begin position="84"/>
        <end position="164"/>
    </location>
</feature>
<name>A0A200QHQ7_MACCD</name>
<dbReference type="OrthoDB" id="696117at2759"/>
<sequence>MKTISGSVISSKPVSLSKAASILSSFISFENGASHALSAYLRRTSASLDGLVEFHDDLLKCGKSERKRKKTRLETIDNGILTDAEKNYSLREEQSTGYTEEGRGSDRKKKKKKRRSDFQDQLPEVEERESEEHRERKKRKKMEVEVGELDDAEERNSRVKKRKH</sequence>
<feature type="compositionally biased region" description="Basic and acidic residues" evidence="1">
    <location>
        <begin position="84"/>
        <end position="105"/>
    </location>
</feature>
<dbReference type="InParanoid" id="A0A200QHQ7"/>